<name>A0AAE1KTV5_PETCI</name>
<organism evidence="2 3">
    <name type="scientific">Petrolisthes cinctipes</name>
    <name type="common">Flat porcelain crab</name>
    <dbReference type="NCBI Taxonomy" id="88211"/>
    <lineage>
        <taxon>Eukaryota</taxon>
        <taxon>Metazoa</taxon>
        <taxon>Ecdysozoa</taxon>
        <taxon>Arthropoda</taxon>
        <taxon>Crustacea</taxon>
        <taxon>Multicrustacea</taxon>
        <taxon>Malacostraca</taxon>
        <taxon>Eumalacostraca</taxon>
        <taxon>Eucarida</taxon>
        <taxon>Decapoda</taxon>
        <taxon>Pleocyemata</taxon>
        <taxon>Anomura</taxon>
        <taxon>Galatheoidea</taxon>
        <taxon>Porcellanidae</taxon>
        <taxon>Petrolisthes</taxon>
    </lineage>
</organism>
<accession>A0AAE1KTV5</accession>
<evidence type="ECO:0000313" key="3">
    <source>
        <dbReference type="Proteomes" id="UP001286313"/>
    </source>
</evidence>
<sequence>MLGDVVDWDAGLLIFHILNNYVMGLRSSKKKSETCDVECGRAVGGRGCQQTGVGVGCGRGGEEEDVNKQVEGYRMWWGGGREKGAGWLTRGDGGWRRLAARQCGSAKRGGQDGSEKTQVTRQEGKMSCVLTRRKGDDGRGEMCTVVVCEGEGKEMIREGRCGGEGKEMMGEGR</sequence>
<comment type="caution">
    <text evidence="2">The sequence shown here is derived from an EMBL/GenBank/DDBJ whole genome shotgun (WGS) entry which is preliminary data.</text>
</comment>
<evidence type="ECO:0000313" key="2">
    <source>
        <dbReference type="EMBL" id="KAK3881710.1"/>
    </source>
</evidence>
<keyword evidence="3" id="KW-1185">Reference proteome</keyword>
<protein>
    <submittedName>
        <fullName evidence="2">Uncharacterized protein</fullName>
    </submittedName>
</protein>
<proteinExistence type="predicted"/>
<gene>
    <name evidence="2" type="ORF">Pcinc_013865</name>
</gene>
<dbReference type="AlphaFoldDB" id="A0AAE1KTV5"/>
<reference evidence="2" key="1">
    <citation type="submission" date="2023-10" db="EMBL/GenBank/DDBJ databases">
        <title>Genome assemblies of two species of porcelain crab, Petrolisthes cinctipes and Petrolisthes manimaculis (Anomura: Porcellanidae).</title>
        <authorList>
            <person name="Angst P."/>
        </authorList>
    </citation>
    <scope>NUCLEOTIDE SEQUENCE</scope>
    <source>
        <strain evidence="2">PB745_01</strain>
        <tissue evidence="2">Gill</tissue>
    </source>
</reference>
<dbReference type="Proteomes" id="UP001286313">
    <property type="component" value="Unassembled WGS sequence"/>
</dbReference>
<dbReference type="EMBL" id="JAWQEG010001182">
    <property type="protein sequence ID" value="KAK3881710.1"/>
    <property type="molecule type" value="Genomic_DNA"/>
</dbReference>
<evidence type="ECO:0000256" key="1">
    <source>
        <dbReference type="SAM" id="MobiDB-lite"/>
    </source>
</evidence>
<feature type="region of interest" description="Disordered" evidence="1">
    <location>
        <begin position="103"/>
        <end position="124"/>
    </location>
</feature>